<accession>A0AAJ0ANX5</accession>
<evidence type="ECO:0000256" key="1">
    <source>
        <dbReference type="SAM" id="MobiDB-lite"/>
    </source>
</evidence>
<evidence type="ECO:0000313" key="2">
    <source>
        <dbReference type="EMBL" id="KAK1675151.1"/>
    </source>
</evidence>
<dbReference type="Proteomes" id="UP001224890">
    <property type="component" value="Unassembled WGS sequence"/>
</dbReference>
<sequence length="224" mass="24646">MRGPFTLAAHGRSNNGNAGAGERTTHTNTFTTHTRAHPAIALCLSGPFAISVCSLFPFHPRVPCIEALPAIFIQKQRRGRGRNCNVVEGRGNQIPVAKSRTIKVQHKRGRETCRRTPHLPRGRVRGLGKGLHTEPGSRLSERTTAQQQRRLVWQLPIPFWSPGVRPFAPPGPLEAALGGRLWRPYSCISFAHVRVLQMGKGKHRDAPPAISEDISCESSGRISL</sequence>
<dbReference type="AlphaFoldDB" id="A0AAJ0ANX5"/>
<name>A0AAJ0ANX5_9PEZI</name>
<feature type="region of interest" description="Disordered" evidence="1">
    <location>
        <begin position="1"/>
        <end position="24"/>
    </location>
</feature>
<organism evidence="2 3">
    <name type="scientific">Colletotrichum godetiae</name>
    <dbReference type="NCBI Taxonomy" id="1209918"/>
    <lineage>
        <taxon>Eukaryota</taxon>
        <taxon>Fungi</taxon>
        <taxon>Dikarya</taxon>
        <taxon>Ascomycota</taxon>
        <taxon>Pezizomycotina</taxon>
        <taxon>Sordariomycetes</taxon>
        <taxon>Hypocreomycetidae</taxon>
        <taxon>Glomerellales</taxon>
        <taxon>Glomerellaceae</taxon>
        <taxon>Colletotrichum</taxon>
        <taxon>Colletotrichum acutatum species complex</taxon>
    </lineage>
</organism>
<proteinExistence type="predicted"/>
<reference evidence="2" key="1">
    <citation type="submission" date="2021-06" db="EMBL/GenBank/DDBJ databases">
        <title>Comparative genomics, transcriptomics and evolutionary studies reveal genomic signatures of adaptation to plant cell wall in hemibiotrophic fungi.</title>
        <authorList>
            <consortium name="DOE Joint Genome Institute"/>
            <person name="Baroncelli R."/>
            <person name="Diaz J.F."/>
            <person name="Benocci T."/>
            <person name="Peng M."/>
            <person name="Battaglia E."/>
            <person name="Haridas S."/>
            <person name="Andreopoulos W."/>
            <person name="Labutti K."/>
            <person name="Pangilinan J."/>
            <person name="Floch G.L."/>
            <person name="Makela M.R."/>
            <person name="Henrissat B."/>
            <person name="Grigoriev I.V."/>
            <person name="Crouch J.A."/>
            <person name="De Vries R.P."/>
            <person name="Sukno S.A."/>
            <person name="Thon M.R."/>
        </authorList>
    </citation>
    <scope>NUCLEOTIDE SEQUENCE</scope>
    <source>
        <strain evidence="2">CBS 193.32</strain>
    </source>
</reference>
<dbReference type="EMBL" id="JAHMHR010000022">
    <property type="protein sequence ID" value="KAK1675151.1"/>
    <property type="molecule type" value="Genomic_DNA"/>
</dbReference>
<feature type="compositionally biased region" description="Basic residues" evidence="1">
    <location>
        <begin position="114"/>
        <end position="126"/>
    </location>
</feature>
<protein>
    <submittedName>
        <fullName evidence="2">Uncharacterized protein</fullName>
    </submittedName>
</protein>
<comment type="caution">
    <text evidence="2">The sequence shown here is derived from an EMBL/GenBank/DDBJ whole genome shotgun (WGS) entry which is preliminary data.</text>
</comment>
<dbReference type="RefSeq" id="XP_060429154.1">
    <property type="nucleotide sequence ID" value="XM_060565663.1"/>
</dbReference>
<gene>
    <name evidence="2" type="ORF">BDP55DRAFT_159099</name>
</gene>
<keyword evidence="3" id="KW-1185">Reference proteome</keyword>
<dbReference type="GeneID" id="85450189"/>
<feature type="region of interest" description="Disordered" evidence="1">
    <location>
        <begin position="114"/>
        <end position="143"/>
    </location>
</feature>
<evidence type="ECO:0000313" key="3">
    <source>
        <dbReference type="Proteomes" id="UP001224890"/>
    </source>
</evidence>